<gene>
    <name evidence="1" type="ORF">H2C83_09340</name>
</gene>
<proteinExistence type="predicted"/>
<protein>
    <submittedName>
        <fullName evidence="1">Uncharacterized protein</fullName>
    </submittedName>
</protein>
<dbReference type="RefSeq" id="WP_181740101.1">
    <property type="nucleotide sequence ID" value="NZ_JACEOL010000030.1"/>
</dbReference>
<keyword evidence="2" id="KW-1185">Reference proteome</keyword>
<dbReference type="AlphaFoldDB" id="A0A7W2ARL7"/>
<comment type="caution">
    <text evidence="1">The sequence shown here is derived from an EMBL/GenBank/DDBJ whole genome shotgun (WGS) entry which is preliminary data.</text>
</comment>
<reference evidence="1 2" key="1">
    <citation type="submission" date="2020-07" db="EMBL/GenBank/DDBJ databases">
        <title>Thermoactinomyces phylogeny.</title>
        <authorList>
            <person name="Dunlap C."/>
        </authorList>
    </citation>
    <scope>NUCLEOTIDE SEQUENCE [LARGE SCALE GENOMIC DNA]</scope>
    <source>
        <strain evidence="1 2">AMNI-1</strain>
    </source>
</reference>
<name>A0A7W2ARL7_9BACL</name>
<dbReference type="EMBL" id="JACEOL010000030">
    <property type="protein sequence ID" value="MBA4602512.1"/>
    <property type="molecule type" value="Genomic_DNA"/>
</dbReference>
<accession>A0A7W2ARL7</accession>
<sequence>MSKNSFTPEELEQIRAMLEEAIRENVPKSQQVQAQQLIPDLLALITQLPATLITVAGGIVGGATGILSTLISSLINILSQLLGFLTGPGGAGASIMQSLAPSLVNVITKHVPVSEAQKQHIQQQIEQQLAPKNPNLAPQNNQ</sequence>
<evidence type="ECO:0000313" key="2">
    <source>
        <dbReference type="Proteomes" id="UP000538292"/>
    </source>
</evidence>
<dbReference type="Proteomes" id="UP000538292">
    <property type="component" value="Unassembled WGS sequence"/>
</dbReference>
<evidence type="ECO:0000313" key="1">
    <source>
        <dbReference type="EMBL" id="MBA4602512.1"/>
    </source>
</evidence>
<organism evidence="1 2">
    <name type="scientific">Thermoactinomyces mirandus</name>
    <dbReference type="NCBI Taxonomy" id="2756294"/>
    <lineage>
        <taxon>Bacteria</taxon>
        <taxon>Bacillati</taxon>
        <taxon>Bacillota</taxon>
        <taxon>Bacilli</taxon>
        <taxon>Bacillales</taxon>
        <taxon>Thermoactinomycetaceae</taxon>
        <taxon>Thermoactinomyces</taxon>
    </lineage>
</organism>